<accession>A0ABV7Q4A0</accession>
<dbReference type="Proteomes" id="UP001595712">
    <property type="component" value="Unassembled WGS sequence"/>
</dbReference>
<dbReference type="InterPro" id="IPR001387">
    <property type="entry name" value="Cro/C1-type_HTH"/>
</dbReference>
<dbReference type="Gene3D" id="1.10.260.40">
    <property type="entry name" value="lambda repressor-like DNA-binding domains"/>
    <property type="match status" value="1"/>
</dbReference>
<gene>
    <name evidence="2" type="ORF">ACFO8M_19165</name>
</gene>
<dbReference type="EMBL" id="JBHRWO010000019">
    <property type="protein sequence ID" value="MFC3494609.1"/>
    <property type="molecule type" value="Genomic_DNA"/>
</dbReference>
<sequence length="297" mass="34077">MATSKEDDKDLPSGPTTLRVMIGSNLRRLREAADISREDAGEEIRGSASKISRVELGRVSFRLRDVRDLMIMYGVTDENEIERYVEMARQANQPSKWQRYNDFLPDWFSNYLDMEGAASMIRTYEVQVIPGLLQSEAYARAVMMLGYGHTPLTEIDKRIDVRMKRQEILDREEKRPELWAVIDEAALHRPFGGANVMHGQIKALIDFCDKPNVRIQIVPFTAGAHSGAGAPFTWLRFAYEELSDVIYLEHLTGGLYLERDNEIDAYQAAMEHLCVQATQPHKTQDFLKKLLDDRYSQ</sequence>
<dbReference type="SUPFAM" id="SSF47413">
    <property type="entry name" value="lambda repressor-like DNA-binding domains"/>
    <property type="match status" value="1"/>
</dbReference>
<dbReference type="InterPro" id="IPR010982">
    <property type="entry name" value="Lambda_DNA-bd_dom_sf"/>
</dbReference>
<name>A0ABV7Q4A0_9ACTN</name>
<evidence type="ECO:0000259" key="1">
    <source>
        <dbReference type="PROSITE" id="PS50943"/>
    </source>
</evidence>
<feature type="domain" description="HTH cro/C1-type" evidence="1">
    <location>
        <begin position="26"/>
        <end position="81"/>
    </location>
</feature>
<dbReference type="Pfam" id="PF19054">
    <property type="entry name" value="DUF5753"/>
    <property type="match status" value="1"/>
</dbReference>
<dbReference type="InterPro" id="IPR043917">
    <property type="entry name" value="DUF5753"/>
</dbReference>
<proteinExistence type="predicted"/>
<organism evidence="2 3">
    <name type="scientific">Glycomyces rhizosphaerae</name>
    <dbReference type="NCBI Taxonomy" id="2054422"/>
    <lineage>
        <taxon>Bacteria</taxon>
        <taxon>Bacillati</taxon>
        <taxon>Actinomycetota</taxon>
        <taxon>Actinomycetes</taxon>
        <taxon>Glycomycetales</taxon>
        <taxon>Glycomycetaceae</taxon>
        <taxon>Glycomyces</taxon>
    </lineage>
</organism>
<dbReference type="RefSeq" id="WP_387978491.1">
    <property type="nucleotide sequence ID" value="NZ_JBHRWO010000019.1"/>
</dbReference>
<evidence type="ECO:0000313" key="3">
    <source>
        <dbReference type="Proteomes" id="UP001595712"/>
    </source>
</evidence>
<keyword evidence="3" id="KW-1185">Reference proteome</keyword>
<comment type="caution">
    <text evidence="2">The sequence shown here is derived from an EMBL/GenBank/DDBJ whole genome shotgun (WGS) entry which is preliminary data.</text>
</comment>
<dbReference type="SMART" id="SM00530">
    <property type="entry name" value="HTH_XRE"/>
    <property type="match status" value="1"/>
</dbReference>
<dbReference type="PROSITE" id="PS50943">
    <property type="entry name" value="HTH_CROC1"/>
    <property type="match status" value="1"/>
</dbReference>
<evidence type="ECO:0000313" key="2">
    <source>
        <dbReference type="EMBL" id="MFC3494609.1"/>
    </source>
</evidence>
<dbReference type="Pfam" id="PF13560">
    <property type="entry name" value="HTH_31"/>
    <property type="match status" value="1"/>
</dbReference>
<reference evidence="3" key="1">
    <citation type="journal article" date="2019" name="Int. J. Syst. Evol. Microbiol.">
        <title>The Global Catalogue of Microorganisms (GCM) 10K type strain sequencing project: providing services to taxonomists for standard genome sequencing and annotation.</title>
        <authorList>
            <consortium name="The Broad Institute Genomics Platform"/>
            <consortium name="The Broad Institute Genome Sequencing Center for Infectious Disease"/>
            <person name="Wu L."/>
            <person name="Ma J."/>
        </authorList>
    </citation>
    <scope>NUCLEOTIDE SEQUENCE [LARGE SCALE GENOMIC DNA]</scope>
    <source>
        <strain evidence="3">CGMCC 4.7396</strain>
    </source>
</reference>
<protein>
    <submittedName>
        <fullName evidence="2">Helix-turn-helix domain-containing protein</fullName>
    </submittedName>
</protein>
<dbReference type="CDD" id="cd00093">
    <property type="entry name" value="HTH_XRE"/>
    <property type="match status" value="1"/>
</dbReference>